<keyword evidence="2" id="KW-1185">Reference proteome</keyword>
<protein>
    <submittedName>
        <fullName evidence="1">Uncharacterized protein</fullName>
    </submittedName>
</protein>
<dbReference type="EMBL" id="JAUDEA010000009">
    <property type="protein sequence ID" value="MDM8271357.1"/>
    <property type="molecule type" value="Genomic_DNA"/>
</dbReference>
<dbReference type="Proteomes" id="UP001529256">
    <property type="component" value="Unassembled WGS sequence"/>
</dbReference>
<reference evidence="1" key="2">
    <citation type="submission" date="2023-06" db="EMBL/GenBank/DDBJ databases">
        <authorList>
            <person name="Zeman M."/>
            <person name="Kubasova T."/>
            <person name="Jahodarova E."/>
            <person name="Nykrynova M."/>
            <person name="Rychlik I."/>
        </authorList>
    </citation>
    <scope>NUCLEOTIDE SEQUENCE</scope>
    <source>
        <strain evidence="1">153_Feed</strain>
    </source>
</reference>
<gene>
    <name evidence="1" type="ORF">QUW25_06715</name>
</gene>
<name>A0ABT7V433_9ACTN</name>
<reference evidence="1" key="1">
    <citation type="submission" date="2023-06" db="EMBL/GenBank/DDBJ databases">
        <title>Identification and characterization of horizontal gene transfer across gut microbiota members of farm animals based on homology search.</title>
        <authorList>
            <person name="Schwarzerova J."/>
            <person name="Nykrynova M."/>
            <person name="Jureckova K."/>
            <person name="Cejkova D."/>
            <person name="Rychlik I."/>
        </authorList>
    </citation>
    <scope>NUCLEOTIDE SEQUENCE</scope>
    <source>
        <strain evidence="1">153_Feed</strain>
    </source>
</reference>
<evidence type="ECO:0000313" key="1">
    <source>
        <dbReference type="EMBL" id="MDM8271357.1"/>
    </source>
</evidence>
<sequence length="363" mass="40328">MSIFLSHISALEVIRRWDSFRLIERGLREEAPPVPSKMPGVPEVERMCSVSPVLAGVSTPLHVLVADMCGRHHSELVVPHLTSSQVPAFAQFELAPGLMCPSPELVALQMTEYATDLELLLLVDELCGYYGIQPHAKAGLVKRSDPLTSVEKISRLLDSVGPCRGAAKLRRALSLARVRSGSPPESKTVHRLEFCARRGGYGLPVVGLNNALLTDRADGIILGSGVRIRKPDIMLLVPREAEVGTNMPFRAVAVDYKGIYHRDPWQDKLDVNRRNELLARGVKDYEMEASHASDLEYMDWLAAKIREDLGMSEPRRAKASEDAYRARRALLARELGRIDGLSWTARDVPLIMAGHRKWDETTS</sequence>
<accession>A0ABT7V433</accession>
<comment type="caution">
    <text evidence="1">The sequence shown here is derived from an EMBL/GenBank/DDBJ whole genome shotgun (WGS) entry which is preliminary data.</text>
</comment>
<proteinExistence type="predicted"/>
<evidence type="ECO:0000313" key="2">
    <source>
        <dbReference type="Proteomes" id="UP001529256"/>
    </source>
</evidence>
<organism evidence="1 2">
    <name type="scientific">Thermophilibacter provencensis</name>
    <dbReference type="NCBI Taxonomy" id="1852386"/>
    <lineage>
        <taxon>Bacteria</taxon>
        <taxon>Bacillati</taxon>
        <taxon>Actinomycetota</taxon>
        <taxon>Coriobacteriia</taxon>
        <taxon>Coriobacteriales</taxon>
        <taxon>Atopobiaceae</taxon>
        <taxon>Thermophilibacter</taxon>
    </lineage>
</organism>